<dbReference type="PANTHER" id="PTHR41248">
    <property type="entry name" value="NORD PROTEIN"/>
    <property type="match status" value="1"/>
</dbReference>
<organism evidence="3 4">
    <name type="scientific">Asanoa ferruginea</name>
    <dbReference type="NCBI Taxonomy" id="53367"/>
    <lineage>
        <taxon>Bacteria</taxon>
        <taxon>Bacillati</taxon>
        <taxon>Actinomycetota</taxon>
        <taxon>Actinomycetes</taxon>
        <taxon>Micromonosporales</taxon>
        <taxon>Micromonosporaceae</taxon>
        <taxon>Asanoa</taxon>
    </lineage>
</organism>
<dbReference type="Proteomes" id="UP000256913">
    <property type="component" value="Unassembled WGS sequence"/>
</dbReference>
<dbReference type="RefSeq" id="WP_116070898.1">
    <property type="nucleotide sequence ID" value="NZ_BONB01000073.1"/>
</dbReference>
<evidence type="ECO:0000313" key="4">
    <source>
        <dbReference type="Proteomes" id="UP000256913"/>
    </source>
</evidence>
<gene>
    <name evidence="3" type="ORF">DFJ67_5804</name>
</gene>
<feature type="compositionally biased region" description="Acidic residues" evidence="1">
    <location>
        <begin position="347"/>
        <end position="357"/>
    </location>
</feature>
<proteinExistence type="predicted"/>
<feature type="domain" description="VWFA" evidence="2">
    <location>
        <begin position="511"/>
        <end position="720"/>
    </location>
</feature>
<feature type="compositionally biased region" description="Basic and acidic residues" evidence="1">
    <location>
        <begin position="358"/>
        <end position="378"/>
    </location>
</feature>
<dbReference type="InterPro" id="IPR036465">
    <property type="entry name" value="vWFA_dom_sf"/>
</dbReference>
<sequence>MTVTQVQTPARHRVLVRERGVLDALEQAAAEDRARHHLALYYRALTGKVCSLIPYDGGANPWERADTEAEVWLPAQAPLDEHFAFTSGQFFQVAMTHRAMHERFGSFRLELERDELLFRRLRPADIGDPGVPALERLAGLFGHSALGVHMFATCEDIRIDAATARLFPGVAGPLRAVQHGALHDRPETSVLSPRAAAIEALIRFSLGGSKVLAPNQLAPTIEQIVAIARLLRDPASTVESSVEAALRICHLLIEQPDVGMHRTVRELRFADLDGDAEAMSPLDLATLPARMAGAEGLGPWYHHVRYRDWPGPRYVGVGEGDLSLADVLDLAARRAEGQGEVAPGPDAGDDDLLDIEGEERPPAEEKPQEGSRPDERPADSGMTLPPPTSDAPDLVWEPALHAKGRREFTYPEWDRFAGRVRPDHTLVRLLTAPANSSEHDHFEVLARYGHIVSRLVRAIERISPQSTAATRRTSTGDDLDLDATIDAMIDLRLKTEPSDHLYTDLRRPRREVAVAFAIDLSGSTALWLPPDAANPGVPIQRILDLQRDAVSLVAEALNRVGDSFGIYGFSGTGREDVRLSVVKDIEERLTPVVWRRLGSMVPDDTTRIGAVIRHLTHRLQQVDAATKILVVVTDGRPFDVDYGQKYQKEYGREAEFDYAVADTAHALAESRSRAVNPLLITVDPYGENYLAPVCDPHEYHVIGDPKDLPEALADIYLAVRRATMGRPTAAAAMPPVRRA</sequence>
<name>A0A3E0A0R4_9ACTN</name>
<evidence type="ECO:0000256" key="1">
    <source>
        <dbReference type="SAM" id="MobiDB-lite"/>
    </source>
</evidence>
<dbReference type="PANTHER" id="PTHR41248:SF1">
    <property type="entry name" value="NORD PROTEIN"/>
    <property type="match status" value="1"/>
</dbReference>
<dbReference type="OrthoDB" id="4641313at2"/>
<dbReference type="SMART" id="SM00327">
    <property type="entry name" value="VWA"/>
    <property type="match status" value="1"/>
</dbReference>
<dbReference type="InterPro" id="IPR002035">
    <property type="entry name" value="VWF_A"/>
</dbReference>
<evidence type="ECO:0000313" key="3">
    <source>
        <dbReference type="EMBL" id="REF99760.1"/>
    </source>
</evidence>
<dbReference type="Gene3D" id="3.40.50.410">
    <property type="entry name" value="von Willebrand factor, type A domain"/>
    <property type="match status" value="1"/>
</dbReference>
<dbReference type="AlphaFoldDB" id="A0A3E0A0R4"/>
<accession>A0A3E0A0R4</accession>
<feature type="region of interest" description="Disordered" evidence="1">
    <location>
        <begin position="335"/>
        <end position="394"/>
    </location>
</feature>
<evidence type="ECO:0000259" key="2">
    <source>
        <dbReference type="SMART" id="SM00327"/>
    </source>
</evidence>
<comment type="caution">
    <text evidence="3">The sequence shown here is derived from an EMBL/GenBank/DDBJ whole genome shotgun (WGS) entry which is preliminary data.</text>
</comment>
<protein>
    <recommendedName>
        <fullName evidence="2">VWFA domain-containing protein</fullName>
    </recommendedName>
</protein>
<dbReference type="SUPFAM" id="SSF53300">
    <property type="entry name" value="vWA-like"/>
    <property type="match status" value="1"/>
</dbReference>
<keyword evidence="4" id="KW-1185">Reference proteome</keyword>
<dbReference type="InterPro" id="IPR051928">
    <property type="entry name" value="NorD/CobT"/>
</dbReference>
<reference evidence="3 4" key="1">
    <citation type="submission" date="2018-08" db="EMBL/GenBank/DDBJ databases">
        <title>Sequencing the genomes of 1000 actinobacteria strains.</title>
        <authorList>
            <person name="Klenk H.-P."/>
        </authorList>
    </citation>
    <scope>NUCLEOTIDE SEQUENCE [LARGE SCALE GENOMIC DNA]</scope>
    <source>
        <strain evidence="3 4">DSM 44099</strain>
    </source>
</reference>
<dbReference type="EMBL" id="QUMQ01000001">
    <property type="protein sequence ID" value="REF99760.1"/>
    <property type="molecule type" value="Genomic_DNA"/>
</dbReference>